<accession>A0ABD5RHC9</accession>
<evidence type="ECO:0000256" key="1">
    <source>
        <dbReference type="SAM" id="Phobius"/>
    </source>
</evidence>
<dbReference type="Pfam" id="PF18936">
    <property type="entry name" value="DUF5684"/>
    <property type="match status" value="1"/>
</dbReference>
<dbReference type="RefSeq" id="WP_247418375.1">
    <property type="nucleotide sequence ID" value="NZ_JALLGW010000001.1"/>
</dbReference>
<sequence length="139" mass="14882">MLQSSNLISVPLQSDGAAGAVALVFLLFVLAVLVATIAGRWKAFEKAGHPGWTSLVPIFNLYIMCKIGDNSGWWIAAFLVPLLNIYAVFKINIDVADAFGKGGGFGIGLAFLPFVFWPLLGFGDVSHGTTSRGVHEEWA</sequence>
<comment type="caution">
    <text evidence="2">The sequence shown here is derived from an EMBL/GenBank/DDBJ whole genome shotgun (WGS) entry which is preliminary data.</text>
</comment>
<evidence type="ECO:0000313" key="2">
    <source>
        <dbReference type="EMBL" id="MFC5969948.1"/>
    </source>
</evidence>
<proteinExistence type="predicted"/>
<dbReference type="EMBL" id="JBHSQH010000001">
    <property type="protein sequence ID" value="MFC5969948.1"/>
    <property type="molecule type" value="Genomic_DNA"/>
</dbReference>
<feature type="transmembrane region" description="Helical" evidence="1">
    <location>
        <begin position="103"/>
        <end position="122"/>
    </location>
</feature>
<protein>
    <submittedName>
        <fullName evidence="2">DUF5684 domain-containing protein</fullName>
    </submittedName>
</protein>
<dbReference type="Proteomes" id="UP001596099">
    <property type="component" value="Unassembled WGS sequence"/>
</dbReference>
<keyword evidence="1" id="KW-0472">Membrane</keyword>
<keyword evidence="1" id="KW-1133">Transmembrane helix</keyword>
<feature type="transmembrane region" description="Helical" evidence="1">
    <location>
        <begin position="20"/>
        <end position="39"/>
    </location>
</feature>
<feature type="transmembrane region" description="Helical" evidence="1">
    <location>
        <begin position="72"/>
        <end position="91"/>
    </location>
</feature>
<keyword evidence="3" id="KW-1185">Reference proteome</keyword>
<gene>
    <name evidence="2" type="ORF">ACFPYI_01255</name>
</gene>
<organism evidence="2 3">
    <name type="scientific">Halomarina salina</name>
    <dbReference type="NCBI Taxonomy" id="1872699"/>
    <lineage>
        <taxon>Archaea</taxon>
        <taxon>Methanobacteriati</taxon>
        <taxon>Methanobacteriota</taxon>
        <taxon>Stenosarchaea group</taxon>
        <taxon>Halobacteria</taxon>
        <taxon>Halobacteriales</taxon>
        <taxon>Natronomonadaceae</taxon>
        <taxon>Halomarina</taxon>
    </lineage>
</organism>
<dbReference type="InterPro" id="IPR043739">
    <property type="entry name" value="DUF5684"/>
</dbReference>
<dbReference type="AlphaFoldDB" id="A0ABD5RHC9"/>
<reference evidence="2 3" key="1">
    <citation type="journal article" date="2019" name="Int. J. Syst. Evol. Microbiol.">
        <title>The Global Catalogue of Microorganisms (GCM) 10K type strain sequencing project: providing services to taxonomists for standard genome sequencing and annotation.</title>
        <authorList>
            <consortium name="The Broad Institute Genomics Platform"/>
            <consortium name="The Broad Institute Genome Sequencing Center for Infectious Disease"/>
            <person name="Wu L."/>
            <person name="Ma J."/>
        </authorList>
    </citation>
    <scope>NUCLEOTIDE SEQUENCE [LARGE SCALE GENOMIC DNA]</scope>
    <source>
        <strain evidence="2 3">CGMCC 1.12543</strain>
    </source>
</reference>
<keyword evidence="1" id="KW-0812">Transmembrane</keyword>
<evidence type="ECO:0000313" key="3">
    <source>
        <dbReference type="Proteomes" id="UP001596099"/>
    </source>
</evidence>
<name>A0ABD5RHC9_9EURY</name>